<sequence length="1005" mass="111915">MERAHRERAADLRERAAAPSATPDAPMTAPLAAPLAARSTQDALALSRTAAAQLPATEPGISRPKLDLRIGIICDRFLFDTYSGAATLIPITPENWQNHLDDVDLLLVAATWRGHDGRAWDYTAAEAPERRRLLIDTIIPAYRAAGAPPVYYGKEDPPDYRQFLDVARACDHIFTTAAEVLSKYRRDCPGAHSIEVLPFAVNPLLHSPIGSRSAPAEARELIFFAGSWMGKKYQQRARYAEWILDGVLDAGRPLAIVDRWWNEITAQLDSEQPILSPNQLVPVKYWPYRVPAMDHHELMDIQRVVDIAVNLNSVVDSQTMFANRALELQAAGTLVLSSYNQGLNSYHPQVRIANSAADVEESLRGMDLEGLRRAQGDGVREVFMRHHVSDLLTRVARTAGKQVKSRRELVVAVAEKVTAELAQDMAAQNLAAAGHPPVELLSWEQLGARAADPLAQPIDVLLPLSDQHRYGPHYAADHVAAFRYQSATITTKLNGTATETDHRAHAHQRGFEDLGLTAWWRPEASALVTPAVLAASGQDARVYAVDHLGRFASAAIQVSGLTPAALPHTEDDLSSVKAQVRRTAEAERLELTVIVPIYNNGDHLRHKAFASLRRSPHFPRTQVLLVDDGSTDPVTVATVEELARTYANVSAFRHGTGGSGSASRPRNTGLELTATEYVTYLDPDDEELEAGYHLLQQRLAEKPEADFALGNQATWTKRHQTLRVHDWYTGIELRDGLRWPTRDSLREIKFRPASIEGIVARTAWLQGLGLTQPVGATGQDTFFFQQMLFHARAYVPVDRSVYVYYGAVDNSIVNVVSPAYFRKYLILEAARSSWLHEVGLLQDYLDTRFEHFFVTWYLRKFSRVPSAEKAEAAEVLAEIAAFYVEDPYHHAWKTPEALRFFGVHQLPSTEKLRPLAGRIKRRALDTAGLQLAQLKRTRLGRRVGATYRRRLKPQSKTIDRVTALREVTAEIERVQRREAGQWGITAAEAAYALAVKDRSKAENPG</sequence>
<dbReference type="AlphaFoldDB" id="A0A4R7G3X0"/>
<dbReference type="InterPro" id="IPR050834">
    <property type="entry name" value="Glycosyltransf_2"/>
</dbReference>
<dbReference type="Pfam" id="PF00535">
    <property type="entry name" value="Glycos_transf_2"/>
    <property type="match status" value="1"/>
</dbReference>
<reference evidence="3 4" key="1">
    <citation type="submission" date="2019-03" db="EMBL/GenBank/DDBJ databases">
        <title>Genomic Encyclopedia of Type Strains, Phase III (KMG-III): the genomes of soil and plant-associated and newly described type strains.</title>
        <authorList>
            <person name="Whitman W."/>
        </authorList>
    </citation>
    <scope>NUCLEOTIDE SEQUENCE [LARGE SCALE GENOMIC DNA]</scope>
    <source>
        <strain evidence="3 4">DSM 27373</strain>
    </source>
</reference>
<dbReference type="InterPro" id="IPR029044">
    <property type="entry name" value="Nucleotide-diphossugar_trans"/>
</dbReference>
<dbReference type="GO" id="GO:0016740">
    <property type="term" value="F:transferase activity"/>
    <property type="evidence" value="ECO:0007669"/>
    <property type="project" value="UniProtKB-KW"/>
</dbReference>
<dbReference type="Proteomes" id="UP000294506">
    <property type="component" value="Unassembled WGS sequence"/>
</dbReference>
<evidence type="ECO:0000313" key="3">
    <source>
        <dbReference type="EMBL" id="TDS85868.1"/>
    </source>
</evidence>
<evidence type="ECO:0000256" key="1">
    <source>
        <dbReference type="SAM" id="MobiDB-lite"/>
    </source>
</evidence>
<evidence type="ECO:0000313" key="4">
    <source>
        <dbReference type="Proteomes" id="UP000294506"/>
    </source>
</evidence>
<dbReference type="Gene3D" id="3.90.550.10">
    <property type="entry name" value="Spore Coat Polysaccharide Biosynthesis Protein SpsA, Chain A"/>
    <property type="match status" value="1"/>
</dbReference>
<accession>A0A4R7G3X0</accession>
<gene>
    <name evidence="3" type="ORF">EV640_105220</name>
</gene>
<feature type="compositionally biased region" description="Basic and acidic residues" evidence="1">
    <location>
        <begin position="1"/>
        <end position="16"/>
    </location>
</feature>
<dbReference type="PANTHER" id="PTHR43685:SF2">
    <property type="entry name" value="GLYCOSYLTRANSFERASE 2-LIKE DOMAIN-CONTAINING PROTEIN"/>
    <property type="match status" value="1"/>
</dbReference>
<dbReference type="SUPFAM" id="SSF53448">
    <property type="entry name" value="Nucleotide-diphospho-sugar transferases"/>
    <property type="match status" value="1"/>
</dbReference>
<organism evidence="3 4">
    <name type="scientific">Nesterenkonia aurantiaca</name>
    <dbReference type="NCBI Taxonomy" id="1436010"/>
    <lineage>
        <taxon>Bacteria</taxon>
        <taxon>Bacillati</taxon>
        <taxon>Actinomycetota</taxon>
        <taxon>Actinomycetes</taxon>
        <taxon>Micrococcales</taxon>
        <taxon>Micrococcaceae</taxon>
        <taxon>Nesterenkonia</taxon>
    </lineage>
</organism>
<dbReference type="EMBL" id="SOAN01000005">
    <property type="protein sequence ID" value="TDS85868.1"/>
    <property type="molecule type" value="Genomic_DNA"/>
</dbReference>
<feature type="region of interest" description="Disordered" evidence="1">
    <location>
        <begin position="1"/>
        <end position="28"/>
    </location>
</feature>
<keyword evidence="4" id="KW-1185">Reference proteome</keyword>
<dbReference type="PANTHER" id="PTHR43685">
    <property type="entry name" value="GLYCOSYLTRANSFERASE"/>
    <property type="match status" value="1"/>
</dbReference>
<proteinExistence type="predicted"/>
<evidence type="ECO:0000259" key="2">
    <source>
        <dbReference type="Pfam" id="PF00535"/>
    </source>
</evidence>
<protein>
    <submittedName>
        <fullName evidence="3">Glycosyltransferase involved in cell wall biosynthesis</fullName>
    </submittedName>
</protein>
<dbReference type="CDD" id="cd00761">
    <property type="entry name" value="Glyco_tranf_GTA_type"/>
    <property type="match status" value="1"/>
</dbReference>
<keyword evidence="3" id="KW-0808">Transferase</keyword>
<name>A0A4R7G3X0_9MICC</name>
<dbReference type="InterPro" id="IPR001173">
    <property type="entry name" value="Glyco_trans_2-like"/>
</dbReference>
<comment type="caution">
    <text evidence="3">The sequence shown here is derived from an EMBL/GenBank/DDBJ whole genome shotgun (WGS) entry which is preliminary data.</text>
</comment>
<feature type="compositionally biased region" description="Low complexity" evidence="1">
    <location>
        <begin position="17"/>
        <end position="28"/>
    </location>
</feature>
<feature type="domain" description="Glycosyltransferase 2-like" evidence="2">
    <location>
        <begin position="592"/>
        <end position="713"/>
    </location>
</feature>